<dbReference type="PANTHER" id="PTHR30561:SF0">
    <property type="entry name" value="GUANIDINIUM EXPORTER"/>
    <property type="match status" value="1"/>
</dbReference>
<dbReference type="Gene3D" id="1.10.3730.20">
    <property type="match status" value="1"/>
</dbReference>
<reference evidence="10 11" key="1">
    <citation type="journal article" date="2016" name="Front. Microbiol.">
        <title>Comprehensive Phylogenetic Analysis of Bovine Non-aureus Staphylococci Species Based on Whole-Genome Sequencing.</title>
        <authorList>
            <person name="Naushad S."/>
            <person name="Barkema H.W."/>
            <person name="Luby C."/>
            <person name="Condas L.A."/>
            <person name="Nobrega D.B."/>
            <person name="Carson D.A."/>
            <person name="De Buck J."/>
        </authorList>
    </citation>
    <scope>NUCLEOTIDE SEQUENCE [LARGE SCALE GENOMIC DNA]</scope>
    <source>
        <strain evidence="10 11">SNUC 2993</strain>
    </source>
</reference>
<dbReference type="Pfam" id="PF00893">
    <property type="entry name" value="Multi_Drug_Res"/>
    <property type="match status" value="1"/>
</dbReference>
<comment type="subcellular location">
    <subcellularLocation>
        <location evidence="1 8">Cell membrane</location>
        <topology evidence="1 8">Multi-pass membrane protein</topology>
    </subcellularLocation>
</comment>
<feature type="transmembrane region" description="Helical" evidence="9">
    <location>
        <begin position="84"/>
        <end position="103"/>
    </location>
</feature>
<keyword evidence="2" id="KW-0813">Transport</keyword>
<organism evidence="10 11">
    <name type="scientific">Staphylococcus warneri</name>
    <dbReference type="NCBI Taxonomy" id="1292"/>
    <lineage>
        <taxon>Bacteria</taxon>
        <taxon>Bacillati</taxon>
        <taxon>Bacillota</taxon>
        <taxon>Bacilli</taxon>
        <taxon>Bacillales</taxon>
        <taxon>Staphylococcaceae</taxon>
        <taxon>Staphylococcus</taxon>
    </lineage>
</organism>
<evidence type="ECO:0000256" key="1">
    <source>
        <dbReference type="ARBA" id="ARBA00004651"/>
    </source>
</evidence>
<dbReference type="GO" id="GO:0022857">
    <property type="term" value="F:transmembrane transporter activity"/>
    <property type="evidence" value="ECO:0007669"/>
    <property type="project" value="InterPro"/>
</dbReference>
<dbReference type="STRING" id="1194526.A284_03030"/>
<comment type="caution">
    <text evidence="10">The sequence shown here is derived from an EMBL/GenBank/DDBJ whole genome shotgun (WGS) entry which is preliminary data.</text>
</comment>
<keyword evidence="4 8" id="KW-0812">Transmembrane</keyword>
<dbReference type="Proteomes" id="UP000240717">
    <property type="component" value="Unassembled WGS sequence"/>
</dbReference>
<evidence type="ECO:0000256" key="5">
    <source>
        <dbReference type="ARBA" id="ARBA00022989"/>
    </source>
</evidence>
<keyword evidence="6 9" id="KW-0472">Membrane</keyword>
<protein>
    <submittedName>
        <fullName evidence="10">QacE family quaternary ammonium compound efflux SMR transporter</fullName>
    </submittedName>
</protein>
<keyword evidence="5 9" id="KW-1133">Transmembrane helix</keyword>
<dbReference type="PANTHER" id="PTHR30561">
    <property type="entry name" value="SMR FAMILY PROTON-DEPENDENT DRUG EFFLUX TRANSPORTER SUGE"/>
    <property type="match status" value="1"/>
</dbReference>
<feature type="transmembrane region" description="Helical" evidence="9">
    <location>
        <begin position="57"/>
        <end position="77"/>
    </location>
</feature>
<evidence type="ECO:0000256" key="9">
    <source>
        <dbReference type="SAM" id="Phobius"/>
    </source>
</evidence>
<dbReference type="RefSeq" id="WP_002450267.1">
    <property type="nucleotide sequence ID" value="NZ_CP054017.1"/>
</dbReference>
<feature type="transmembrane region" description="Helical" evidence="9">
    <location>
        <begin position="30"/>
        <end position="51"/>
    </location>
</feature>
<feature type="transmembrane region" description="Helical" evidence="9">
    <location>
        <begin position="6"/>
        <end position="23"/>
    </location>
</feature>
<dbReference type="GO" id="GO:0005886">
    <property type="term" value="C:plasma membrane"/>
    <property type="evidence" value="ECO:0007669"/>
    <property type="project" value="UniProtKB-SubCell"/>
</dbReference>
<sequence length="104" mass="11475">MAWVYLLIAGCLEVIGVILMNEWSRTKHKIFILLIGIAFICSFSTLKLSMIDIPMGTAYAIWTGIGTAGGTIIGMIFYHESKNIMRVLCILLILGSVIGLRLIN</sequence>
<gene>
    <name evidence="10" type="ORF">BU085_11485</name>
</gene>
<evidence type="ECO:0000256" key="3">
    <source>
        <dbReference type="ARBA" id="ARBA00022475"/>
    </source>
</evidence>
<keyword evidence="3" id="KW-1003">Cell membrane</keyword>
<dbReference type="EMBL" id="PZEV01000054">
    <property type="protein sequence ID" value="PTI49694.1"/>
    <property type="molecule type" value="Genomic_DNA"/>
</dbReference>
<evidence type="ECO:0000256" key="2">
    <source>
        <dbReference type="ARBA" id="ARBA00022448"/>
    </source>
</evidence>
<name>A0A2T4PXT6_STAWA</name>
<dbReference type="InterPro" id="IPR045324">
    <property type="entry name" value="Small_multidrug_res"/>
</dbReference>
<evidence type="ECO:0000313" key="10">
    <source>
        <dbReference type="EMBL" id="PTI49694.1"/>
    </source>
</evidence>
<proteinExistence type="inferred from homology"/>
<dbReference type="SUPFAM" id="SSF103481">
    <property type="entry name" value="Multidrug resistance efflux transporter EmrE"/>
    <property type="match status" value="1"/>
</dbReference>
<dbReference type="InterPro" id="IPR000390">
    <property type="entry name" value="Small_drug/metabolite_transptr"/>
</dbReference>
<evidence type="ECO:0000256" key="7">
    <source>
        <dbReference type="ARBA" id="ARBA00038032"/>
    </source>
</evidence>
<accession>A0A2T4PXT6</accession>
<evidence type="ECO:0000256" key="6">
    <source>
        <dbReference type="ARBA" id="ARBA00023136"/>
    </source>
</evidence>
<dbReference type="FunFam" id="1.10.3730.20:FF:000001">
    <property type="entry name" value="Quaternary ammonium compound resistance transporter SugE"/>
    <property type="match status" value="1"/>
</dbReference>
<evidence type="ECO:0000256" key="8">
    <source>
        <dbReference type="RuleBase" id="RU003942"/>
    </source>
</evidence>
<comment type="similarity">
    <text evidence="7 8">Belongs to the drug/metabolite transporter (DMT) superfamily. Small multidrug resistance (SMR) (TC 2.A.7.1) family.</text>
</comment>
<evidence type="ECO:0000313" key="11">
    <source>
        <dbReference type="Proteomes" id="UP000240717"/>
    </source>
</evidence>
<dbReference type="InterPro" id="IPR037185">
    <property type="entry name" value="EmrE-like"/>
</dbReference>
<evidence type="ECO:0000256" key="4">
    <source>
        <dbReference type="ARBA" id="ARBA00022692"/>
    </source>
</evidence>
<dbReference type="AlphaFoldDB" id="A0A2T4PXT6"/>